<gene>
    <name evidence="2" type="ORF">ACJRO7_020837</name>
</gene>
<dbReference type="SMART" id="SM00367">
    <property type="entry name" value="LRR_CC"/>
    <property type="match status" value="4"/>
</dbReference>
<evidence type="ECO:0000259" key="1">
    <source>
        <dbReference type="PROSITE" id="PS50181"/>
    </source>
</evidence>
<dbReference type="InterPro" id="IPR055411">
    <property type="entry name" value="LRR_FXL15/At3g58940/PEG3-like"/>
</dbReference>
<name>A0ABD3KHX3_EUCGL</name>
<dbReference type="InterPro" id="IPR032675">
    <property type="entry name" value="LRR_dom_sf"/>
</dbReference>
<protein>
    <recommendedName>
        <fullName evidence="1">F-box domain-containing protein</fullName>
    </recommendedName>
</protein>
<dbReference type="Gene3D" id="1.20.1280.50">
    <property type="match status" value="1"/>
</dbReference>
<dbReference type="Pfam" id="PF24758">
    <property type="entry name" value="LRR_At5g56370"/>
    <property type="match status" value="1"/>
</dbReference>
<proteinExistence type="predicted"/>
<dbReference type="PANTHER" id="PTHR38926">
    <property type="entry name" value="F-BOX DOMAIN CONTAINING PROTEIN, EXPRESSED"/>
    <property type="match status" value="1"/>
</dbReference>
<dbReference type="Pfam" id="PF13516">
    <property type="entry name" value="LRR_6"/>
    <property type="match status" value="1"/>
</dbReference>
<dbReference type="Proteomes" id="UP001634007">
    <property type="component" value="Unassembled WGS sequence"/>
</dbReference>
<sequence length="316" mass="36107">MAAPDEPPPPPPPDWLELPPEITTTIFLKLGAVEILTTAQLVCTAWRALCLDPTMWQTIDMRNDGEPPYDDLADMYRRAVDRSRGGCLDLNIEYFGDDELLQYAADGCNHIRRLQLVYCSNISDEGLCEAASKLPMLKVLELSYCSFSKEAIETVGQCCPLLKSFKLNSRVYRCPHIECDDEAQAIAKNMHGLHHLQLFGNKMTNEGLKAILDSCPHLEYLDLRQCFNVYMGGDLGRRCTEQIKDLRNPYDPTDDYEFDSAILDDEYECDSAILDDESFDDDYPSGFSDIDLSDDDNYDEFSDYDDFFAYWFDEDQ</sequence>
<dbReference type="EMBL" id="JBJKBG010000005">
    <property type="protein sequence ID" value="KAL3739486.1"/>
    <property type="molecule type" value="Genomic_DNA"/>
</dbReference>
<dbReference type="Gene3D" id="3.80.10.10">
    <property type="entry name" value="Ribonuclease Inhibitor"/>
    <property type="match status" value="1"/>
</dbReference>
<dbReference type="InterPro" id="IPR006553">
    <property type="entry name" value="Leu-rich_rpt_Cys-con_subtyp"/>
</dbReference>
<dbReference type="AlphaFoldDB" id="A0ABD3KHX3"/>
<dbReference type="PROSITE" id="PS50181">
    <property type="entry name" value="FBOX"/>
    <property type="match status" value="1"/>
</dbReference>
<dbReference type="InterPro" id="IPR001611">
    <property type="entry name" value="Leu-rich_rpt"/>
</dbReference>
<evidence type="ECO:0000313" key="2">
    <source>
        <dbReference type="EMBL" id="KAL3739486.1"/>
    </source>
</evidence>
<dbReference type="PANTHER" id="PTHR38926:SF2">
    <property type="entry name" value="F-BOX_LRR-REPEAT PROTEIN 21-RELATED"/>
    <property type="match status" value="1"/>
</dbReference>
<dbReference type="SUPFAM" id="SSF81383">
    <property type="entry name" value="F-box domain"/>
    <property type="match status" value="1"/>
</dbReference>
<evidence type="ECO:0000313" key="3">
    <source>
        <dbReference type="Proteomes" id="UP001634007"/>
    </source>
</evidence>
<dbReference type="CDD" id="cd22164">
    <property type="entry name" value="F-box_AtSKIP19-like"/>
    <property type="match status" value="1"/>
</dbReference>
<comment type="caution">
    <text evidence="2">The sequence shown here is derived from an EMBL/GenBank/DDBJ whole genome shotgun (WGS) entry which is preliminary data.</text>
</comment>
<dbReference type="SUPFAM" id="SSF52047">
    <property type="entry name" value="RNI-like"/>
    <property type="match status" value="1"/>
</dbReference>
<keyword evidence="3" id="KW-1185">Reference proteome</keyword>
<reference evidence="2 3" key="1">
    <citation type="submission" date="2024-11" db="EMBL/GenBank/DDBJ databases">
        <title>Chromosome-level genome assembly of Eucalyptus globulus Labill. provides insights into its genome evolution.</title>
        <authorList>
            <person name="Li X."/>
        </authorList>
    </citation>
    <scope>NUCLEOTIDE SEQUENCE [LARGE SCALE GENOMIC DNA]</scope>
    <source>
        <strain evidence="2">CL2024</strain>
        <tissue evidence="2">Fresh tender leaves</tissue>
    </source>
</reference>
<organism evidence="2 3">
    <name type="scientific">Eucalyptus globulus</name>
    <name type="common">Tasmanian blue gum</name>
    <dbReference type="NCBI Taxonomy" id="34317"/>
    <lineage>
        <taxon>Eukaryota</taxon>
        <taxon>Viridiplantae</taxon>
        <taxon>Streptophyta</taxon>
        <taxon>Embryophyta</taxon>
        <taxon>Tracheophyta</taxon>
        <taxon>Spermatophyta</taxon>
        <taxon>Magnoliopsida</taxon>
        <taxon>eudicotyledons</taxon>
        <taxon>Gunneridae</taxon>
        <taxon>Pentapetalae</taxon>
        <taxon>rosids</taxon>
        <taxon>malvids</taxon>
        <taxon>Myrtales</taxon>
        <taxon>Myrtaceae</taxon>
        <taxon>Myrtoideae</taxon>
        <taxon>Eucalypteae</taxon>
        <taxon>Eucalyptus</taxon>
    </lineage>
</organism>
<dbReference type="InterPro" id="IPR036047">
    <property type="entry name" value="F-box-like_dom_sf"/>
</dbReference>
<feature type="domain" description="F-box" evidence="1">
    <location>
        <begin position="12"/>
        <end position="59"/>
    </location>
</feature>
<dbReference type="EMBL" id="JBJKBG010000005">
    <property type="protein sequence ID" value="KAL3739485.1"/>
    <property type="molecule type" value="Genomic_DNA"/>
</dbReference>
<dbReference type="Pfam" id="PF12937">
    <property type="entry name" value="F-box-like"/>
    <property type="match status" value="1"/>
</dbReference>
<dbReference type="InterPro" id="IPR001810">
    <property type="entry name" value="F-box_dom"/>
</dbReference>
<accession>A0ABD3KHX3</accession>